<dbReference type="Proteomes" id="UP001187192">
    <property type="component" value="Unassembled WGS sequence"/>
</dbReference>
<sequence length="238" mass="25859">MVISNGNGICSRGSSWQQIDTTLPCANADTLPCFEGSSWQQIGATLPCTNAGTLPWFEAAPYYIRKGASAVVYLWERGLEAPRSDEDTSGVSAMGTPMLKSVMALVFPADSGARVTLPGVPDWQTCFRRACAVRPPEQMPGVPPVWPAPGARTGARTGSVVGGVRRHWAAGVVCCAVPWPTKKLRITQNIFLKRHTFKSVKDMRFILSFNRKDKLVAGAALLMLVCEAFNSLPRRTTF</sequence>
<dbReference type="EMBL" id="BTGU01001812">
    <property type="protein sequence ID" value="GMN29773.1"/>
    <property type="molecule type" value="Genomic_DNA"/>
</dbReference>
<dbReference type="EMBL" id="BTGU01001811">
    <property type="protein sequence ID" value="GMN29738.1"/>
    <property type="molecule type" value="Genomic_DNA"/>
</dbReference>
<comment type="caution">
    <text evidence="3">The sequence shown here is derived from an EMBL/GenBank/DDBJ whole genome shotgun (WGS) entry which is preliminary data.</text>
</comment>
<evidence type="ECO:0000313" key="2">
    <source>
        <dbReference type="EMBL" id="GMN29738.1"/>
    </source>
</evidence>
<dbReference type="EMBL" id="BTGU01001810">
    <property type="protein sequence ID" value="GMN29721.1"/>
    <property type="molecule type" value="Genomic_DNA"/>
</dbReference>
<reference evidence="3" key="1">
    <citation type="submission" date="2023-07" db="EMBL/GenBank/DDBJ databases">
        <title>draft genome sequence of fig (Ficus carica).</title>
        <authorList>
            <person name="Takahashi T."/>
            <person name="Nishimura K."/>
        </authorList>
    </citation>
    <scope>NUCLEOTIDE SEQUENCE</scope>
</reference>
<dbReference type="AlphaFoldDB" id="A0AA87ZN99"/>
<name>A0AA87ZN99_FICCA</name>
<protein>
    <submittedName>
        <fullName evidence="3">Uncharacterized protein</fullName>
    </submittedName>
</protein>
<organism evidence="3 5">
    <name type="scientific">Ficus carica</name>
    <name type="common">Common fig</name>
    <dbReference type="NCBI Taxonomy" id="3494"/>
    <lineage>
        <taxon>Eukaryota</taxon>
        <taxon>Viridiplantae</taxon>
        <taxon>Streptophyta</taxon>
        <taxon>Embryophyta</taxon>
        <taxon>Tracheophyta</taxon>
        <taxon>Spermatophyta</taxon>
        <taxon>Magnoliopsida</taxon>
        <taxon>eudicotyledons</taxon>
        <taxon>Gunneridae</taxon>
        <taxon>Pentapetalae</taxon>
        <taxon>rosids</taxon>
        <taxon>fabids</taxon>
        <taxon>Rosales</taxon>
        <taxon>Moraceae</taxon>
        <taxon>Ficeae</taxon>
        <taxon>Ficus</taxon>
    </lineage>
</organism>
<keyword evidence="5" id="KW-1185">Reference proteome</keyword>
<evidence type="ECO:0000313" key="5">
    <source>
        <dbReference type="Proteomes" id="UP001187192"/>
    </source>
</evidence>
<evidence type="ECO:0000313" key="3">
    <source>
        <dbReference type="EMBL" id="GMN29773.1"/>
    </source>
</evidence>
<proteinExistence type="predicted"/>
<gene>
    <name evidence="1" type="ORF">TIFTF001_041351</name>
    <name evidence="2" type="ORF">TIFTF001_041354</name>
    <name evidence="3" type="ORF">TIFTF001_041357</name>
    <name evidence="4" type="ORF">TIFTF001_041360</name>
</gene>
<evidence type="ECO:0000313" key="4">
    <source>
        <dbReference type="EMBL" id="GMN29786.1"/>
    </source>
</evidence>
<dbReference type="EMBL" id="BTGU01001813">
    <property type="protein sequence ID" value="GMN29786.1"/>
    <property type="molecule type" value="Genomic_DNA"/>
</dbReference>
<accession>A0AA87ZN99</accession>
<evidence type="ECO:0000313" key="1">
    <source>
        <dbReference type="EMBL" id="GMN29721.1"/>
    </source>
</evidence>